<proteinExistence type="predicted"/>
<reference evidence="2 3" key="1">
    <citation type="journal article" date="2022" name="Genome Biol. Evol.">
        <title>Host diet, physiology and behaviors set the stage for Lachnospiraceae cladogenesis.</title>
        <authorList>
            <person name="Vera-Ponce De Leon A."/>
            <person name="Schneider M."/>
            <person name="Jahnes B.C."/>
            <person name="Sadowski V."/>
            <person name="Camuy-Velez L.A."/>
            <person name="Duan J."/>
            <person name="Sabree Z.L."/>
        </authorList>
    </citation>
    <scope>NUCLEOTIDE SEQUENCE [LARGE SCALE GENOMIC DNA]</scope>
    <source>
        <strain evidence="2 3">PAL227</strain>
    </source>
</reference>
<keyword evidence="1" id="KW-0472">Membrane</keyword>
<name>A0ABT1EJU2_9FIRM</name>
<accession>A0ABT1EJU2</accession>
<gene>
    <name evidence="2" type="ORF">NK118_07140</name>
</gene>
<feature type="transmembrane region" description="Helical" evidence="1">
    <location>
        <begin position="33"/>
        <end position="51"/>
    </location>
</feature>
<evidence type="ECO:0000256" key="1">
    <source>
        <dbReference type="SAM" id="Phobius"/>
    </source>
</evidence>
<evidence type="ECO:0000313" key="3">
    <source>
        <dbReference type="Proteomes" id="UP001523565"/>
    </source>
</evidence>
<sequence>MTKKIPLSEDTQEKSVKRTSVTVSARGSITLEAALALPLFFLAMLTLAFLLETLAIKTSMRSALYSSAKKVAAGGINELFLSTTGLEQEIQETIGRERLARSLVKSGSISCSGSYLQNNTGMLYATVTYELEMPFVPFRPKALTQRDELRLKAWTGYTATGSDTATETVYITETGLVYHVNHQCTHLQLSIQMVTNKEVFSLRNENGGKYHPCEQCQKGTALTSVYITDYGDRYHGSLSCSGLKRTIYAVPINEVIGKGRCKRCG</sequence>
<comment type="caution">
    <text evidence="2">The sequence shown here is derived from an EMBL/GenBank/DDBJ whole genome shotgun (WGS) entry which is preliminary data.</text>
</comment>
<keyword evidence="1" id="KW-1133">Transmembrane helix</keyword>
<dbReference type="Proteomes" id="UP001523565">
    <property type="component" value="Unassembled WGS sequence"/>
</dbReference>
<keyword evidence="3" id="KW-1185">Reference proteome</keyword>
<dbReference type="EMBL" id="JAMZFV010000008">
    <property type="protein sequence ID" value="MCP1110022.1"/>
    <property type="molecule type" value="Genomic_DNA"/>
</dbReference>
<protein>
    <submittedName>
        <fullName evidence="2">Pilus assembly protein</fullName>
    </submittedName>
</protein>
<evidence type="ECO:0000313" key="2">
    <source>
        <dbReference type="EMBL" id="MCP1110022.1"/>
    </source>
</evidence>
<keyword evidence="1" id="KW-0812">Transmembrane</keyword>
<dbReference type="RefSeq" id="WP_262068903.1">
    <property type="nucleotide sequence ID" value="NZ_JAMXOC010000008.1"/>
</dbReference>
<organism evidence="2 3">
    <name type="scientific">Ohessyouella blattaphilus</name>
    <dbReference type="NCBI Taxonomy" id="2949333"/>
    <lineage>
        <taxon>Bacteria</taxon>
        <taxon>Bacillati</taxon>
        <taxon>Bacillota</taxon>
        <taxon>Clostridia</taxon>
        <taxon>Lachnospirales</taxon>
        <taxon>Lachnospiraceae</taxon>
        <taxon>Ohessyouella</taxon>
    </lineage>
</organism>